<dbReference type="InterPro" id="IPR028098">
    <property type="entry name" value="Glyco_trans_4-like_N"/>
</dbReference>
<sequence length="392" mass="41648">MTEHLRLPPVALITYSTRPRGGVAHTLALGEAMHALGQDVLIIGLGDPGKGFFRPVAAPTHVVTAPVTTGGLEEKVAANIDALEAALADLAPAYPILHTQDCIAARAAARVRDAGIPSRVVRTVHHVDDFDSEILMDCQRQAILEPDQILVVTKIWQDILREDYGVLADVVPNGVDPARYSRHSPEVVARLRARVGATDRPLLLSVGGIEPRKGSDTLVAALSRLVGERTPPPVLAVLGGHSFQDHRAYREKVLASLDALGLTLGKDVVELGTVPEDEMAAWYAAADVLAFPSVKEGFGLAALEAMAAGLPVVTSDIPVFREWLVPGRDALLTPVGDAGALADALSAVLDDEALRARLRTAGLSLADRYTWTASARRHLELYAGSPEALTAH</sequence>
<evidence type="ECO:0000259" key="4">
    <source>
        <dbReference type="Pfam" id="PF13439"/>
    </source>
</evidence>
<evidence type="ECO:0000259" key="3">
    <source>
        <dbReference type="Pfam" id="PF00534"/>
    </source>
</evidence>
<dbReference type="NCBIfam" id="TIGR04047">
    <property type="entry name" value="MSMEG_0565_glyc"/>
    <property type="match status" value="1"/>
</dbReference>
<feature type="domain" description="Glycosyl transferase family 1" evidence="3">
    <location>
        <begin position="197"/>
        <end position="362"/>
    </location>
</feature>
<protein>
    <submittedName>
        <fullName evidence="5">MSMEG_0565 family glycosyltransferase</fullName>
    </submittedName>
</protein>
<dbReference type="CDD" id="cd03801">
    <property type="entry name" value="GT4_PimA-like"/>
    <property type="match status" value="1"/>
</dbReference>
<evidence type="ECO:0000256" key="2">
    <source>
        <dbReference type="ARBA" id="ARBA00022679"/>
    </source>
</evidence>
<dbReference type="Pfam" id="PF00534">
    <property type="entry name" value="Glycos_transf_1"/>
    <property type="match status" value="1"/>
</dbReference>
<evidence type="ECO:0000256" key="1">
    <source>
        <dbReference type="ARBA" id="ARBA00022676"/>
    </source>
</evidence>
<dbReference type="InterPro" id="IPR023986">
    <property type="entry name" value="GlycosylTfrase_MSMEG0565"/>
</dbReference>
<dbReference type="EMBL" id="JAPNUD010000020">
    <property type="protein sequence ID" value="MDA0641040.1"/>
    <property type="molecule type" value="Genomic_DNA"/>
</dbReference>
<accession>A0ABT4SVF6</accession>
<keyword evidence="2" id="KW-0808">Transferase</keyword>
<name>A0ABT4SVF6_9ACTN</name>
<dbReference type="PANTHER" id="PTHR46401">
    <property type="entry name" value="GLYCOSYLTRANSFERASE WBBK-RELATED"/>
    <property type="match status" value="1"/>
</dbReference>
<keyword evidence="6" id="KW-1185">Reference proteome</keyword>
<evidence type="ECO:0000313" key="5">
    <source>
        <dbReference type="EMBL" id="MDA0641040.1"/>
    </source>
</evidence>
<comment type="caution">
    <text evidence="5">The sequence shown here is derived from an EMBL/GenBank/DDBJ whole genome shotgun (WGS) entry which is preliminary data.</text>
</comment>
<dbReference type="SUPFAM" id="SSF53756">
    <property type="entry name" value="UDP-Glycosyltransferase/glycogen phosphorylase"/>
    <property type="match status" value="1"/>
</dbReference>
<dbReference type="RefSeq" id="WP_271276064.1">
    <property type="nucleotide sequence ID" value="NZ_BAABFD010000006.1"/>
</dbReference>
<reference evidence="5 6" key="1">
    <citation type="submission" date="2022-11" db="EMBL/GenBank/DDBJ databases">
        <title>Nonomuraea corallina sp. nov., a new species of the genus Nonomuraea isolated from sea side sediment in Thai sea.</title>
        <authorList>
            <person name="Ngamcharungchit C."/>
            <person name="Matsumoto A."/>
            <person name="Suriyachadkun C."/>
            <person name="Panbangred W."/>
            <person name="Inahashi Y."/>
            <person name="Intra B."/>
        </authorList>
    </citation>
    <scope>NUCLEOTIDE SEQUENCE [LARGE SCALE GENOMIC DNA]</scope>
    <source>
        <strain evidence="5 6">DSM 43553</strain>
    </source>
</reference>
<proteinExistence type="predicted"/>
<feature type="domain" description="Glycosyltransferase subfamily 4-like N-terminal" evidence="4">
    <location>
        <begin position="21"/>
        <end position="179"/>
    </location>
</feature>
<dbReference type="Gene3D" id="3.40.50.2000">
    <property type="entry name" value="Glycogen Phosphorylase B"/>
    <property type="match status" value="2"/>
</dbReference>
<gene>
    <name evidence="5" type="ORF">OUY24_10460</name>
</gene>
<dbReference type="Proteomes" id="UP001212498">
    <property type="component" value="Unassembled WGS sequence"/>
</dbReference>
<organism evidence="5 6">
    <name type="scientific">Nonomuraea ferruginea</name>
    <dbReference type="NCBI Taxonomy" id="46174"/>
    <lineage>
        <taxon>Bacteria</taxon>
        <taxon>Bacillati</taxon>
        <taxon>Actinomycetota</taxon>
        <taxon>Actinomycetes</taxon>
        <taxon>Streptosporangiales</taxon>
        <taxon>Streptosporangiaceae</taxon>
        <taxon>Nonomuraea</taxon>
    </lineage>
</organism>
<keyword evidence="1" id="KW-0328">Glycosyltransferase</keyword>
<dbReference type="PANTHER" id="PTHR46401:SF2">
    <property type="entry name" value="GLYCOSYLTRANSFERASE WBBK-RELATED"/>
    <property type="match status" value="1"/>
</dbReference>
<dbReference type="Pfam" id="PF13439">
    <property type="entry name" value="Glyco_transf_4"/>
    <property type="match status" value="1"/>
</dbReference>
<dbReference type="InterPro" id="IPR001296">
    <property type="entry name" value="Glyco_trans_1"/>
</dbReference>
<evidence type="ECO:0000313" key="6">
    <source>
        <dbReference type="Proteomes" id="UP001212498"/>
    </source>
</evidence>